<dbReference type="Pfam" id="PF00931">
    <property type="entry name" value="NB-ARC"/>
    <property type="match status" value="1"/>
</dbReference>
<dbReference type="InterPro" id="IPR055414">
    <property type="entry name" value="LRR_R13L4/SHOC2-like"/>
</dbReference>
<feature type="domain" description="TIR" evidence="4">
    <location>
        <begin position="33"/>
        <end position="199"/>
    </location>
</feature>
<dbReference type="InterPro" id="IPR002182">
    <property type="entry name" value="NB-ARC"/>
</dbReference>
<keyword evidence="2" id="KW-0677">Repeat</keyword>
<dbReference type="Gene3D" id="3.80.10.10">
    <property type="entry name" value="Ribonuclease Inhibitor"/>
    <property type="match status" value="3"/>
</dbReference>
<evidence type="ECO:0000256" key="3">
    <source>
        <dbReference type="ARBA" id="ARBA00022821"/>
    </source>
</evidence>
<dbReference type="Gene3D" id="1.10.8.430">
    <property type="entry name" value="Helical domain of apoptotic protease-activating factors"/>
    <property type="match status" value="1"/>
</dbReference>
<dbReference type="InterPro" id="IPR000157">
    <property type="entry name" value="TIR_dom"/>
</dbReference>
<dbReference type="PROSITE" id="PS50104">
    <property type="entry name" value="TIR"/>
    <property type="match status" value="1"/>
</dbReference>
<dbReference type="SUPFAM" id="SSF52058">
    <property type="entry name" value="L domain-like"/>
    <property type="match status" value="2"/>
</dbReference>
<dbReference type="PANTHER" id="PTHR11017">
    <property type="entry name" value="LEUCINE-RICH REPEAT-CONTAINING PROTEIN"/>
    <property type="match status" value="1"/>
</dbReference>
<dbReference type="SUPFAM" id="SSF52540">
    <property type="entry name" value="P-loop containing nucleoside triphosphate hydrolases"/>
    <property type="match status" value="1"/>
</dbReference>
<name>A0AAD3NPE6_CRYJA</name>
<dbReference type="InterPro" id="IPR027417">
    <property type="entry name" value="P-loop_NTPase"/>
</dbReference>
<dbReference type="GO" id="GO:0007165">
    <property type="term" value="P:signal transduction"/>
    <property type="evidence" value="ECO:0007669"/>
    <property type="project" value="InterPro"/>
</dbReference>
<dbReference type="InterPro" id="IPR044974">
    <property type="entry name" value="Disease_R_plants"/>
</dbReference>
<dbReference type="InterPro" id="IPR058192">
    <property type="entry name" value="WHD_ROQ1-like"/>
</dbReference>
<dbReference type="Proteomes" id="UP001234787">
    <property type="component" value="Unassembled WGS sequence"/>
</dbReference>
<dbReference type="GO" id="GO:0006952">
    <property type="term" value="P:defense response"/>
    <property type="evidence" value="ECO:0007669"/>
    <property type="project" value="UniProtKB-KW"/>
</dbReference>
<dbReference type="GO" id="GO:0051707">
    <property type="term" value="P:response to other organism"/>
    <property type="evidence" value="ECO:0007669"/>
    <property type="project" value="UniProtKB-ARBA"/>
</dbReference>
<evidence type="ECO:0000259" key="4">
    <source>
        <dbReference type="PROSITE" id="PS50104"/>
    </source>
</evidence>
<evidence type="ECO:0000313" key="6">
    <source>
        <dbReference type="Proteomes" id="UP001234787"/>
    </source>
</evidence>
<evidence type="ECO:0000256" key="2">
    <source>
        <dbReference type="ARBA" id="ARBA00022737"/>
    </source>
</evidence>
<reference evidence="5" key="1">
    <citation type="submission" date="2022-12" db="EMBL/GenBank/DDBJ databases">
        <title>Chromosome-Level Genome Assembly of Japanese Cedar (Cryptomeriajaponica D. Don).</title>
        <authorList>
            <person name="Fujino T."/>
            <person name="Yamaguchi K."/>
            <person name="Yokoyama T."/>
            <person name="Hamanaka T."/>
            <person name="Harazono Y."/>
            <person name="Kamada H."/>
            <person name="Kobayashi W."/>
            <person name="Ujino-Ihara T."/>
            <person name="Uchiyama K."/>
            <person name="Matsumoto A."/>
            <person name="Izuno A."/>
            <person name="Tsumura Y."/>
            <person name="Toyoda A."/>
            <person name="Shigenobu S."/>
            <person name="Moriguchi Y."/>
            <person name="Ueno S."/>
            <person name="Kasahara M."/>
        </authorList>
    </citation>
    <scope>NUCLEOTIDE SEQUENCE</scope>
</reference>
<keyword evidence="1" id="KW-0433">Leucine-rich repeat</keyword>
<dbReference type="PANTHER" id="PTHR11017:SF385">
    <property type="entry name" value="DISEASE RESISTANCE PROTEIN (TIR-NBS-LRR CLASS)-RELATED"/>
    <property type="match status" value="1"/>
</dbReference>
<evidence type="ECO:0000256" key="1">
    <source>
        <dbReference type="ARBA" id="ARBA00022614"/>
    </source>
</evidence>
<dbReference type="InterPro" id="IPR035897">
    <property type="entry name" value="Toll_tir_struct_dom_sf"/>
</dbReference>
<dbReference type="Gene3D" id="3.40.50.300">
    <property type="entry name" value="P-loop containing nucleotide triphosphate hydrolases"/>
    <property type="match status" value="1"/>
</dbReference>
<dbReference type="GO" id="GO:0043531">
    <property type="term" value="F:ADP binding"/>
    <property type="evidence" value="ECO:0007669"/>
    <property type="project" value="InterPro"/>
</dbReference>
<evidence type="ECO:0000313" key="5">
    <source>
        <dbReference type="EMBL" id="GLJ59510.1"/>
    </source>
</evidence>
<dbReference type="Gene3D" id="3.40.50.10140">
    <property type="entry name" value="Toll/interleukin-1 receptor homology (TIR) domain"/>
    <property type="match status" value="1"/>
</dbReference>
<keyword evidence="3" id="KW-0611">Plant defense</keyword>
<dbReference type="Pfam" id="PF01582">
    <property type="entry name" value="TIR"/>
    <property type="match status" value="1"/>
</dbReference>
<proteinExistence type="predicted"/>
<accession>A0AAD3NPE6</accession>
<dbReference type="PRINTS" id="PR00364">
    <property type="entry name" value="DISEASERSIST"/>
</dbReference>
<dbReference type="Pfam" id="PF23282">
    <property type="entry name" value="WHD_ROQ1"/>
    <property type="match status" value="1"/>
</dbReference>
<dbReference type="EMBL" id="BSEH01000989">
    <property type="protein sequence ID" value="GLJ59510.1"/>
    <property type="molecule type" value="Genomic_DNA"/>
</dbReference>
<sequence length="1333" mass="151071">MEMASSSVARQNQSQLENIFDELAPYSAPKSTEPWDVFINHCGRDVKHTLATTIYHKLHSIGLHVFLDLEALEAGDSIPAEIQHAIASATLQIAIFSPTYAQSPWCLAELSSMLKTGATIIPIFYHIEPSDLRWIESGKGKYADAFSEHEKKGRYTPEKLNVWRRALRDSSFISGYTINNNKDEATVLKNIVNCTFQIMKKVPLWVAEHPLGLDELIQGFESVAGEEKVKIMGIAGIGGSGKTTLAKELFNRNFSSFERCSFVFDVRDAASRNALSDKQKKLLADLGVHDLPFDSVDEGKIILANRLSSHRALIVLDDVDHIDQLNALLPNKDNLGSQSMVIVTTRELGVLKSWGISSIYKMPGLSMPHAGQLFCWHAFLQPFPPPGFEVLVQKFLKACNSLPLSLKVLGAQLYGKKSRDYWKSQLNKILRILPGEIKERLQVSYDALDEEEREMFLDVACFLIGEKKSKAVAVWDGSGWSGLHGIETLLNKCLVELFDGDKRIRMHDHLRDIGREIASRHSPYRVWFTEQIVNMKKHSMKIKLLRGIQPADSFVAFKEYRLQFMGISRRSSKRLRFSNGLQILSVKGNEFTEEFAPLSEDLVWLRWEGFPLRSLPSWLTLKNLSVLELHKADELEELWKDNVEPPLQLRELILLGCQKLQWLPSSIRSLQYLKRLVVYFHGSSLPEELCDLQSLEYVRLYSPVLSSLPTAFGNLISLKKIELRNCEQLNILPDSFNQLIHLKDLNMISCQMLSSLPIDFGNLISLWNVDLWYCKQLSTLPDSFSQLIHLQVLNLTGCEMLCSLPVGFGNLTSLRNVSLGNCKKLSTLPDSFSQLIYLEFLNLSGCEMLSSLPVSFGNLIRLQSINIGSCIQLNTLPDSFKQLTNLMSLNLSNCKMLFSLPTGFGNLICLQNINLKSCIQLRTLPDSFKQLINLEDLNLSGCAKLELRSDIMENIRKLKVLNLSDCKELEDLPHQIIYQESLTKLYLQGCIKLRAVPTNISKLSKLDLLTIETLVWKSFQTSLVNSSSLKSIEILSSGSKIDSNARAASSLKTLKEPDIEDCKQFSTISISNETFPILETFVVRMNHYFVEIETLPVSLKILEIYSCNLLKNITCIKDLVNLEVLTICDCLQIEELSSFADLVSLKEFRIRNCPKIEKMEGLEHSKSLKVLIVQTCWKVPGIQSLEKVERLEELELKCDTISALKPCIQSIQGCPRKIWIQGRVIRLVKPIVNSLEFPDLAVREVEELPDVDKILDECDFNALLCYAEEIDEERKVVHIYVVNTCPYDYQKNLAKSFFRIIEGNLQGKKAMLVMGKEGRVVEAFYQLLEFLEG</sequence>
<gene>
    <name evidence="5" type="ORF">SUGI_1511860</name>
</gene>
<dbReference type="InterPro" id="IPR032675">
    <property type="entry name" value="LRR_dom_sf"/>
</dbReference>
<dbReference type="InterPro" id="IPR042197">
    <property type="entry name" value="Apaf_helical"/>
</dbReference>
<dbReference type="SMART" id="SM00255">
    <property type="entry name" value="TIR"/>
    <property type="match status" value="1"/>
</dbReference>
<organism evidence="5 6">
    <name type="scientific">Cryptomeria japonica</name>
    <name type="common">Japanese cedar</name>
    <name type="synonym">Cupressus japonica</name>
    <dbReference type="NCBI Taxonomy" id="3369"/>
    <lineage>
        <taxon>Eukaryota</taxon>
        <taxon>Viridiplantae</taxon>
        <taxon>Streptophyta</taxon>
        <taxon>Embryophyta</taxon>
        <taxon>Tracheophyta</taxon>
        <taxon>Spermatophyta</taxon>
        <taxon>Pinopsida</taxon>
        <taxon>Pinidae</taxon>
        <taxon>Conifers II</taxon>
        <taxon>Cupressales</taxon>
        <taxon>Cupressaceae</taxon>
        <taxon>Cryptomeria</taxon>
    </lineage>
</organism>
<protein>
    <recommendedName>
        <fullName evidence="4">TIR domain-containing protein</fullName>
    </recommendedName>
</protein>
<keyword evidence="6" id="KW-1185">Reference proteome</keyword>
<dbReference type="SUPFAM" id="SSF52200">
    <property type="entry name" value="Toll/Interleukin receptor TIR domain"/>
    <property type="match status" value="1"/>
</dbReference>
<comment type="caution">
    <text evidence="5">The sequence shown here is derived from an EMBL/GenBank/DDBJ whole genome shotgun (WGS) entry which is preliminary data.</text>
</comment>
<dbReference type="Pfam" id="PF23598">
    <property type="entry name" value="LRR_14"/>
    <property type="match status" value="1"/>
</dbReference>